<gene>
    <name evidence="3" type="ORF">Lalb_Chr19g0133871</name>
</gene>
<evidence type="ECO:0000313" key="4">
    <source>
        <dbReference type="Proteomes" id="UP000447434"/>
    </source>
</evidence>
<reference evidence="4" key="1">
    <citation type="journal article" date="2020" name="Nat. Commun.">
        <title>Genome sequence of the cluster root forming white lupin.</title>
        <authorList>
            <person name="Hufnagel B."/>
            <person name="Marques A."/>
            <person name="Soriano A."/>
            <person name="Marques L."/>
            <person name="Divol F."/>
            <person name="Doumas P."/>
            <person name="Sallet E."/>
            <person name="Mancinotti D."/>
            <person name="Carrere S."/>
            <person name="Marande W."/>
            <person name="Arribat S."/>
            <person name="Keller J."/>
            <person name="Huneau C."/>
            <person name="Blein T."/>
            <person name="Aime D."/>
            <person name="Laguerre M."/>
            <person name="Taylor J."/>
            <person name="Schubert V."/>
            <person name="Nelson M."/>
            <person name="Geu-Flores F."/>
            <person name="Crespi M."/>
            <person name="Gallardo-Guerrero K."/>
            <person name="Delaux P.-M."/>
            <person name="Salse J."/>
            <person name="Berges H."/>
            <person name="Guyot R."/>
            <person name="Gouzy J."/>
            <person name="Peret B."/>
        </authorList>
    </citation>
    <scope>NUCLEOTIDE SEQUENCE [LARGE SCALE GENOMIC DNA]</scope>
    <source>
        <strain evidence="4">cv. Amiga</strain>
    </source>
</reference>
<dbReference type="Proteomes" id="UP000447434">
    <property type="component" value="Chromosome 19"/>
</dbReference>
<keyword evidence="4" id="KW-1185">Reference proteome</keyword>
<dbReference type="OrthoDB" id="6013at2759"/>
<name>A0A6A4P2P6_LUPAL</name>
<feature type="domain" description="Nuclease associated modular" evidence="2">
    <location>
        <begin position="114"/>
        <end position="144"/>
    </location>
</feature>
<organism evidence="3 4">
    <name type="scientific">Lupinus albus</name>
    <name type="common">White lupine</name>
    <name type="synonym">Lupinus termis</name>
    <dbReference type="NCBI Taxonomy" id="3870"/>
    <lineage>
        <taxon>Eukaryota</taxon>
        <taxon>Viridiplantae</taxon>
        <taxon>Streptophyta</taxon>
        <taxon>Embryophyta</taxon>
        <taxon>Tracheophyta</taxon>
        <taxon>Spermatophyta</taxon>
        <taxon>Magnoliopsida</taxon>
        <taxon>eudicotyledons</taxon>
        <taxon>Gunneridae</taxon>
        <taxon>Pentapetalae</taxon>
        <taxon>rosids</taxon>
        <taxon>fabids</taxon>
        <taxon>Fabales</taxon>
        <taxon>Fabaceae</taxon>
        <taxon>Papilionoideae</taxon>
        <taxon>50 kb inversion clade</taxon>
        <taxon>genistoids sensu lato</taxon>
        <taxon>core genistoids</taxon>
        <taxon>Genisteae</taxon>
        <taxon>Lupinus</taxon>
    </lineage>
</organism>
<protein>
    <submittedName>
        <fullName evidence="3">Putative nuclease associated modular domain 3</fullName>
    </submittedName>
</protein>
<sequence length="428" mass="49233">MFHFNSLMPLTNVVDYTATFCPPTTLQVYPQVVSMVKSATLKLTFVCSSQRVVLPIQDIISVDDEQIYHARECNQLKVGVDSYDESYLNNGNEVVVGFGDSLEYLSGEVLKERTRRMRIGLANKGKVPWNKGRKHTAETRERIRLRTLEALRNPKVRKKMAEHPLPHSDQIKAKISSSLRRVWQERLKSKRSREKLLISWEQSIANAARKGESGQEELDWDSYDNIKQQLELQRLLWAGAKGKETSGAKKFIEAWGESIAKAAKKGGGSEQELNWDSYEKIQKEMFLHYQLQRTAEKAKAKEMAKVEAQKVAQKKAIKKVIFTQRRKDHQDRTKSRGNITSQPHRKVKEGKWGGMEVGQEIKLHSELTKIHMSKNMDSHAAREGYIFNSILSRYKKLDLEFIKSERMPKKVSLADQIQAARDKKGKIH</sequence>
<feature type="region of interest" description="Disordered" evidence="1">
    <location>
        <begin position="324"/>
        <end position="347"/>
    </location>
</feature>
<dbReference type="GO" id="GO:0003677">
    <property type="term" value="F:DNA binding"/>
    <property type="evidence" value="ECO:0007669"/>
    <property type="project" value="InterPro"/>
</dbReference>
<dbReference type="InterPro" id="IPR003611">
    <property type="entry name" value="NUMOD3"/>
</dbReference>
<evidence type="ECO:0000259" key="2">
    <source>
        <dbReference type="Pfam" id="PF07460"/>
    </source>
</evidence>
<evidence type="ECO:0000256" key="1">
    <source>
        <dbReference type="SAM" id="MobiDB-lite"/>
    </source>
</evidence>
<accession>A0A6A4P2P6</accession>
<comment type="caution">
    <text evidence="3">The sequence shown here is derived from an EMBL/GenBank/DDBJ whole genome shotgun (WGS) entry which is preliminary data.</text>
</comment>
<proteinExistence type="predicted"/>
<dbReference type="Pfam" id="PF07460">
    <property type="entry name" value="NUMOD3"/>
    <property type="match status" value="1"/>
</dbReference>
<dbReference type="AlphaFoldDB" id="A0A6A4P2P6"/>
<evidence type="ECO:0000313" key="3">
    <source>
        <dbReference type="EMBL" id="KAE9592877.1"/>
    </source>
</evidence>
<dbReference type="PANTHER" id="PTHR34199">
    <property type="entry name" value="NUMOD3 MOTIF FAMILY PROTEIN, EXPRESSED"/>
    <property type="match status" value="1"/>
</dbReference>
<dbReference type="PANTHER" id="PTHR34199:SF1">
    <property type="entry name" value="HISTONE-LYSINE N-METHYLTRANSFERASE, H3 LYSINE-79 SPECIFIC-LIKE PROTEIN"/>
    <property type="match status" value="1"/>
</dbReference>
<dbReference type="EMBL" id="WOCE01000019">
    <property type="protein sequence ID" value="KAE9592877.1"/>
    <property type="molecule type" value="Genomic_DNA"/>
</dbReference>